<evidence type="ECO:0000313" key="4">
    <source>
        <dbReference type="EMBL" id="KAK3319703.1"/>
    </source>
</evidence>
<dbReference type="InterPro" id="IPR001841">
    <property type="entry name" value="Znf_RING"/>
</dbReference>
<dbReference type="SUPFAM" id="SSF57850">
    <property type="entry name" value="RING/U-box"/>
    <property type="match status" value="1"/>
</dbReference>
<reference evidence="4" key="1">
    <citation type="journal article" date="2023" name="Mol. Phylogenet. Evol.">
        <title>Genome-scale phylogeny and comparative genomics of the fungal order Sordariales.</title>
        <authorList>
            <person name="Hensen N."/>
            <person name="Bonometti L."/>
            <person name="Westerberg I."/>
            <person name="Brannstrom I.O."/>
            <person name="Guillou S."/>
            <person name="Cros-Aarteil S."/>
            <person name="Calhoun S."/>
            <person name="Haridas S."/>
            <person name="Kuo A."/>
            <person name="Mondo S."/>
            <person name="Pangilinan J."/>
            <person name="Riley R."/>
            <person name="LaButti K."/>
            <person name="Andreopoulos B."/>
            <person name="Lipzen A."/>
            <person name="Chen C."/>
            <person name="Yan M."/>
            <person name="Daum C."/>
            <person name="Ng V."/>
            <person name="Clum A."/>
            <person name="Steindorff A."/>
            <person name="Ohm R.A."/>
            <person name="Martin F."/>
            <person name="Silar P."/>
            <person name="Natvig D.O."/>
            <person name="Lalanne C."/>
            <person name="Gautier V."/>
            <person name="Ament-Velasquez S.L."/>
            <person name="Kruys A."/>
            <person name="Hutchinson M.I."/>
            <person name="Powell A.J."/>
            <person name="Barry K."/>
            <person name="Miller A.N."/>
            <person name="Grigoriev I.V."/>
            <person name="Debuchy R."/>
            <person name="Gladieux P."/>
            <person name="Hiltunen Thoren M."/>
            <person name="Johannesson H."/>
        </authorList>
    </citation>
    <scope>NUCLEOTIDE SEQUENCE</scope>
    <source>
        <strain evidence="4">SMH4131-1</strain>
    </source>
</reference>
<feature type="compositionally biased region" description="Low complexity" evidence="2">
    <location>
        <begin position="1"/>
        <end position="21"/>
    </location>
</feature>
<dbReference type="GO" id="GO:0008270">
    <property type="term" value="F:zinc ion binding"/>
    <property type="evidence" value="ECO:0007669"/>
    <property type="project" value="UniProtKB-KW"/>
</dbReference>
<gene>
    <name evidence="4" type="ORF">B0T19DRAFT_404271</name>
</gene>
<comment type="caution">
    <text evidence="4">The sequence shown here is derived from an EMBL/GenBank/DDBJ whole genome shotgun (WGS) entry which is preliminary data.</text>
</comment>
<dbReference type="AlphaFoldDB" id="A0AAE0I709"/>
<accession>A0AAE0I709</accession>
<protein>
    <recommendedName>
        <fullName evidence="3">RING-type domain-containing protein</fullName>
    </recommendedName>
</protein>
<keyword evidence="1" id="KW-0863">Zinc-finger</keyword>
<organism evidence="4 5">
    <name type="scientific">Cercophora scortea</name>
    <dbReference type="NCBI Taxonomy" id="314031"/>
    <lineage>
        <taxon>Eukaryota</taxon>
        <taxon>Fungi</taxon>
        <taxon>Dikarya</taxon>
        <taxon>Ascomycota</taxon>
        <taxon>Pezizomycotina</taxon>
        <taxon>Sordariomycetes</taxon>
        <taxon>Sordariomycetidae</taxon>
        <taxon>Sordariales</taxon>
        <taxon>Lasiosphaeriaceae</taxon>
        <taxon>Cercophora</taxon>
    </lineage>
</organism>
<keyword evidence="1" id="KW-0479">Metal-binding</keyword>
<dbReference type="InterPro" id="IPR013083">
    <property type="entry name" value="Znf_RING/FYVE/PHD"/>
</dbReference>
<reference evidence="4" key="2">
    <citation type="submission" date="2023-06" db="EMBL/GenBank/DDBJ databases">
        <authorList>
            <consortium name="Lawrence Berkeley National Laboratory"/>
            <person name="Haridas S."/>
            <person name="Hensen N."/>
            <person name="Bonometti L."/>
            <person name="Westerberg I."/>
            <person name="Brannstrom I.O."/>
            <person name="Guillou S."/>
            <person name="Cros-Aarteil S."/>
            <person name="Calhoun S."/>
            <person name="Kuo A."/>
            <person name="Mondo S."/>
            <person name="Pangilinan J."/>
            <person name="Riley R."/>
            <person name="Labutti K."/>
            <person name="Andreopoulos B."/>
            <person name="Lipzen A."/>
            <person name="Chen C."/>
            <person name="Yanf M."/>
            <person name="Daum C."/>
            <person name="Ng V."/>
            <person name="Clum A."/>
            <person name="Steindorff A."/>
            <person name="Ohm R."/>
            <person name="Martin F."/>
            <person name="Silar P."/>
            <person name="Natvig D."/>
            <person name="Lalanne C."/>
            <person name="Gautier V."/>
            <person name="Ament-Velasquez S.L."/>
            <person name="Kruys A."/>
            <person name="Hutchinson M.I."/>
            <person name="Powell A.J."/>
            <person name="Barry K."/>
            <person name="Miller A.N."/>
            <person name="Grigoriev I.V."/>
            <person name="Debuchy R."/>
            <person name="Gladieux P."/>
            <person name="Thoren M.H."/>
            <person name="Johannesson H."/>
        </authorList>
    </citation>
    <scope>NUCLEOTIDE SEQUENCE</scope>
    <source>
        <strain evidence="4">SMH4131-1</strain>
    </source>
</reference>
<name>A0AAE0I709_9PEZI</name>
<proteinExistence type="predicted"/>
<keyword evidence="5" id="KW-1185">Reference proteome</keyword>
<dbReference type="Proteomes" id="UP001286456">
    <property type="component" value="Unassembled WGS sequence"/>
</dbReference>
<evidence type="ECO:0000256" key="1">
    <source>
        <dbReference type="PROSITE-ProRule" id="PRU00175"/>
    </source>
</evidence>
<evidence type="ECO:0000259" key="3">
    <source>
        <dbReference type="PROSITE" id="PS50089"/>
    </source>
</evidence>
<feature type="region of interest" description="Disordered" evidence="2">
    <location>
        <begin position="1"/>
        <end position="29"/>
    </location>
</feature>
<dbReference type="EMBL" id="JAUEPO010000006">
    <property type="protein sequence ID" value="KAK3319703.1"/>
    <property type="molecule type" value="Genomic_DNA"/>
</dbReference>
<keyword evidence="1" id="KW-0862">Zinc</keyword>
<evidence type="ECO:0000313" key="5">
    <source>
        <dbReference type="Proteomes" id="UP001286456"/>
    </source>
</evidence>
<dbReference type="Gene3D" id="3.30.40.10">
    <property type="entry name" value="Zinc/RING finger domain, C3HC4 (zinc finger)"/>
    <property type="match status" value="1"/>
</dbReference>
<feature type="domain" description="RING-type" evidence="3">
    <location>
        <begin position="55"/>
        <end position="117"/>
    </location>
</feature>
<dbReference type="PROSITE" id="PS50089">
    <property type="entry name" value="ZF_RING_2"/>
    <property type="match status" value="1"/>
</dbReference>
<evidence type="ECO:0000256" key="2">
    <source>
        <dbReference type="SAM" id="MobiDB-lite"/>
    </source>
</evidence>
<sequence>MAGTTNNSSSSGSNSSNNSINRSKDVERPNESLWHKVKAYINKVPNRDPPPYVTCPVCMDVEIQIVRVPPMDPKANRCDGDVLACGHMICRECWTHIVVVDIERDGEFAISRCPICRLVLEYGLCGCAVESDSIPFICDGCADLGLRMGDCNCDADLTTNAVPLTVPEGRDITQEACSRHVAEARVTIRTRREVIDGIEFETVFILYPEDRERLDDRPGQ</sequence>
<dbReference type="CDD" id="cd16449">
    <property type="entry name" value="RING-HC"/>
    <property type="match status" value="1"/>
</dbReference>